<accession>A0A011UBY1</accession>
<evidence type="ECO:0000313" key="3">
    <source>
        <dbReference type="EMBL" id="EXL03621.1"/>
    </source>
</evidence>
<sequence>MQDLEGKTVSDKVYGYTADQAALYALSTGFGTSADPRELIFTTEASQRVSPTFLTVAIWDDTWLEREGLDLTHVVHGEQRVFLHDEPLPCGRLRGVVTIEKVFDKGRDKGALLFVRTSIYDLERNIHLADLYSTIFARGNGGFGGVDGRTPELASVPSRAPDISISQTTLPQQTLLYRLNGDKNPLHYDLDFARSAGFDKPILHGLCSFGITAASIIKASCEYDKRRLRAFGCRFTGPVFPAETIVTHVWQDGESASFRAISQERDVIVLDRGFAEFT</sequence>
<dbReference type="Pfam" id="PF01575">
    <property type="entry name" value="MaoC_dehydratas"/>
    <property type="match status" value="1"/>
</dbReference>
<keyword evidence="6" id="KW-1185">Reference proteome</keyword>
<evidence type="ECO:0000313" key="6">
    <source>
        <dbReference type="Proteomes" id="UP000294958"/>
    </source>
</evidence>
<dbReference type="AlphaFoldDB" id="A0A011UBY1"/>
<dbReference type="Pfam" id="PF22622">
    <property type="entry name" value="MFE-2_hydrat-2_N"/>
    <property type="match status" value="1"/>
</dbReference>
<dbReference type="PATRIC" id="fig|69279.3.peg.3385"/>
<dbReference type="HOGENOM" id="CLU_040078_1_0_5"/>
<organism evidence="3 5">
    <name type="scientific">Aquamicrobium defluvii</name>
    <dbReference type="NCBI Taxonomy" id="69279"/>
    <lineage>
        <taxon>Bacteria</taxon>
        <taxon>Pseudomonadati</taxon>
        <taxon>Pseudomonadota</taxon>
        <taxon>Alphaproteobacteria</taxon>
        <taxon>Hyphomicrobiales</taxon>
        <taxon>Phyllobacteriaceae</taxon>
        <taxon>Aquamicrobium</taxon>
    </lineage>
</organism>
<dbReference type="EMBL" id="SNZF01000029">
    <property type="protein sequence ID" value="TDR32093.1"/>
    <property type="molecule type" value="Genomic_DNA"/>
</dbReference>
<dbReference type="EMBL" id="JENY01000024">
    <property type="protein sequence ID" value="EXL03621.1"/>
    <property type="molecule type" value="Genomic_DNA"/>
</dbReference>
<gene>
    <name evidence="3" type="ORF">BG36_11465</name>
    <name evidence="4" type="ORF">DES43_12934</name>
</gene>
<dbReference type="GO" id="GO:0004300">
    <property type="term" value="F:enoyl-CoA hydratase activity"/>
    <property type="evidence" value="ECO:0007669"/>
    <property type="project" value="TreeGrafter"/>
</dbReference>
<dbReference type="STRING" id="69279.BG36_11465"/>
<dbReference type="InterPro" id="IPR054357">
    <property type="entry name" value="MFE-2_N"/>
</dbReference>
<dbReference type="OrthoDB" id="5522043at2"/>
<dbReference type="PANTHER" id="PTHR13078">
    <property type="entry name" value="PEROXISOMAL MULTIFUNCTIONAL ENZYME TYPE 2-RELATED"/>
    <property type="match status" value="1"/>
</dbReference>
<proteinExistence type="predicted"/>
<reference evidence="3 5" key="1">
    <citation type="submission" date="2014-02" db="EMBL/GenBank/DDBJ databases">
        <title>Aquamicrobium defluvii Genome sequencing.</title>
        <authorList>
            <person name="Wang X."/>
        </authorList>
    </citation>
    <scope>NUCLEOTIDE SEQUENCE [LARGE SCALE GENOMIC DNA]</scope>
    <source>
        <strain evidence="3 5">W13Z1</strain>
    </source>
</reference>
<evidence type="ECO:0000313" key="5">
    <source>
        <dbReference type="Proteomes" id="UP000019849"/>
    </source>
</evidence>
<protein>
    <submittedName>
        <fullName evidence="3">3-alpha,7-alpha, 12-alpha-trihydroxy-5-beta-cholest-24-enoyl-CoA hydratase</fullName>
    </submittedName>
    <submittedName>
        <fullName evidence="4">Acyl dehydratase</fullName>
    </submittedName>
</protein>
<evidence type="ECO:0000259" key="2">
    <source>
        <dbReference type="Pfam" id="PF22622"/>
    </source>
</evidence>
<evidence type="ECO:0000259" key="1">
    <source>
        <dbReference type="Pfam" id="PF01575"/>
    </source>
</evidence>
<dbReference type="InterPro" id="IPR029069">
    <property type="entry name" value="HotDog_dom_sf"/>
</dbReference>
<dbReference type="PANTHER" id="PTHR13078:SF56">
    <property type="entry name" value="PEROXISOMAL MULTIFUNCTIONAL ENZYME TYPE 2"/>
    <property type="match status" value="1"/>
</dbReference>
<dbReference type="CDD" id="cd03448">
    <property type="entry name" value="HDE_HSD"/>
    <property type="match status" value="1"/>
</dbReference>
<feature type="domain" description="MaoC-like" evidence="1">
    <location>
        <begin position="155"/>
        <end position="269"/>
    </location>
</feature>
<dbReference type="Proteomes" id="UP000294958">
    <property type="component" value="Unassembled WGS sequence"/>
</dbReference>
<evidence type="ECO:0000313" key="4">
    <source>
        <dbReference type="EMBL" id="TDR32093.1"/>
    </source>
</evidence>
<dbReference type="Gene3D" id="3.10.129.10">
    <property type="entry name" value="Hotdog Thioesterase"/>
    <property type="match status" value="1"/>
</dbReference>
<dbReference type="InterPro" id="IPR002539">
    <property type="entry name" value="MaoC-like_dom"/>
</dbReference>
<dbReference type="Proteomes" id="UP000019849">
    <property type="component" value="Unassembled WGS sequence"/>
</dbReference>
<dbReference type="SUPFAM" id="SSF54637">
    <property type="entry name" value="Thioesterase/thiol ester dehydrase-isomerase"/>
    <property type="match status" value="2"/>
</dbReference>
<dbReference type="eggNOG" id="COG2030">
    <property type="taxonomic scope" value="Bacteria"/>
</dbReference>
<dbReference type="GO" id="GO:0006635">
    <property type="term" value="P:fatty acid beta-oxidation"/>
    <property type="evidence" value="ECO:0007669"/>
    <property type="project" value="TreeGrafter"/>
</dbReference>
<feature type="domain" description="Peroxisomal multifunctional enzyme type 2-like N-terminal" evidence="2">
    <location>
        <begin position="14"/>
        <end position="139"/>
    </location>
</feature>
<dbReference type="GO" id="GO:0044594">
    <property type="term" value="F:17-beta-hydroxysteroid dehydrogenase (NAD+) activity"/>
    <property type="evidence" value="ECO:0007669"/>
    <property type="project" value="TreeGrafter"/>
</dbReference>
<comment type="caution">
    <text evidence="3">The sequence shown here is derived from an EMBL/GenBank/DDBJ whole genome shotgun (WGS) entry which is preliminary data.</text>
</comment>
<reference evidence="4 6" key="2">
    <citation type="submission" date="2019-03" db="EMBL/GenBank/DDBJ databases">
        <title>Genomic Encyclopedia of Type Strains, Phase IV (KMG-IV): sequencing the most valuable type-strain genomes for metagenomic binning, comparative biology and taxonomic classification.</title>
        <authorList>
            <person name="Goeker M."/>
        </authorList>
    </citation>
    <scope>NUCLEOTIDE SEQUENCE [LARGE SCALE GENOMIC DNA]</scope>
    <source>
        <strain evidence="4 6">DSM 11603</strain>
    </source>
</reference>
<dbReference type="RefSeq" id="WP_035029310.1">
    <property type="nucleotide sequence ID" value="NZ_KK073896.1"/>
</dbReference>
<name>A0A011UBY1_9HYPH</name>
<dbReference type="GO" id="GO:0003857">
    <property type="term" value="F:(3S)-3-hydroxyacyl-CoA dehydrogenase (NAD+) activity"/>
    <property type="evidence" value="ECO:0007669"/>
    <property type="project" value="TreeGrafter"/>
</dbReference>